<dbReference type="OrthoDB" id="6755010at2759"/>
<reference evidence="1" key="1">
    <citation type="submission" date="2021-06" db="EMBL/GenBank/DDBJ databases">
        <authorList>
            <person name="Hodson N. C."/>
            <person name="Mongue J. A."/>
            <person name="Jaron S. K."/>
        </authorList>
    </citation>
    <scope>NUCLEOTIDE SEQUENCE</scope>
</reference>
<evidence type="ECO:0000313" key="1">
    <source>
        <dbReference type="EMBL" id="CAG7683962.1"/>
    </source>
</evidence>
<dbReference type="EMBL" id="CAJVCH010017635">
    <property type="protein sequence ID" value="CAG7683962.1"/>
    <property type="molecule type" value="Genomic_DNA"/>
</dbReference>
<gene>
    <name evidence="1" type="ORF">AFUS01_LOCUS3001</name>
</gene>
<name>A0A8J2NNW6_9HEXA</name>
<evidence type="ECO:0000313" key="2">
    <source>
        <dbReference type="Proteomes" id="UP000708208"/>
    </source>
</evidence>
<proteinExistence type="predicted"/>
<sequence>MKQLFASSEGLRNFVNWGMQHCVLNTRLIIQLQVMPLAVQITAIVGNTLA</sequence>
<keyword evidence="2" id="KW-1185">Reference proteome</keyword>
<organism evidence="1 2">
    <name type="scientific">Allacma fusca</name>
    <dbReference type="NCBI Taxonomy" id="39272"/>
    <lineage>
        <taxon>Eukaryota</taxon>
        <taxon>Metazoa</taxon>
        <taxon>Ecdysozoa</taxon>
        <taxon>Arthropoda</taxon>
        <taxon>Hexapoda</taxon>
        <taxon>Collembola</taxon>
        <taxon>Symphypleona</taxon>
        <taxon>Sminthuridae</taxon>
        <taxon>Allacma</taxon>
    </lineage>
</organism>
<protein>
    <submittedName>
        <fullName evidence="1">Uncharacterized protein</fullName>
    </submittedName>
</protein>
<dbReference type="AlphaFoldDB" id="A0A8J2NNW6"/>
<accession>A0A8J2NNW6</accession>
<feature type="non-terminal residue" evidence="1">
    <location>
        <position position="1"/>
    </location>
</feature>
<dbReference type="Proteomes" id="UP000708208">
    <property type="component" value="Unassembled WGS sequence"/>
</dbReference>
<comment type="caution">
    <text evidence="1">The sequence shown here is derived from an EMBL/GenBank/DDBJ whole genome shotgun (WGS) entry which is preliminary data.</text>
</comment>